<dbReference type="PROSITE" id="PS50294">
    <property type="entry name" value="WD_REPEATS_REGION"/>
    <property type="match status" value="2"/>
</dbReference>
<comment type="similarity">
    <text evidence="4">Belongs to the WD repeat coronin family.</text>
</comment>
<dbReference type="GO" id="GO:0007015">
    <property type="term" value="P:actin filament organization"/>
    <property type="evidence" value="ECO:0007669"/>
    <property type="project" value="TreeGrafter"/>
</dbReference>
<evidence type="ECO:0000256" key="1">
    <source>
        <dbReference type="ARBA" id="ARBA00022574"/>
    </source>
</evidence>
<evidence type="ECO:0000259" key="7">
    <source>
        <dbReference type="SMART" id="SM01166"/>
    </source>
</evidence>
<proteinExistence type="inferred from homology"/>
<dbReference type="SMART" id="SM00320">
    <property type="entry name" value="WD40"/>
    <property type="match status" value="4"/>
</dbReference>
<keyword evidence="5" id="KW-0175">Coiled coil</keyword>
<dbReference type="Pfam" id="PF08953">
    <property type="entry name" value="DUF1899"/>
    <property type="match status" value="1"/>
</dbReference>
<dbReference type="GO" id="GO:0051015">
    <property type="term" value="F:actin filament binding"/>
    <property type="evidence" value="ECO:0007669"/>
    <property type="project" value="TreeGrafter"/>
</dbReference>
<dbReference type="AlphaFoldDB" id="A0A7I5E6A9"/>
<dbReference type="InterPro" id="IPR019775">
    <property type="entry name" value="WD40_repeat_CS"/>
</dbReference>
<keyword evidence="2 4" id="KW-0677">Repeat</keyword>
<dbReference type="OrthoDB" id="1850764at2759"/>
<dbReference type="PROSITE" id="PS00678">
    <property type="entry name" value="WD_REPEATS_1"/>
    <property type="match status" value="1"/>
</dbReference>
<feature type="region of interest" description="Disordered" evidence="6">
    <location>
        <begin position="522"/>
        <end position="619"/>
    </location>
</feature>
<feature type="compositionally biased region" description="Basic and acidic residues" evidence="6">
    <location>
        <begin position="547"/>
        <end position="568"/>
    </location>
</feature>
<dbReference type="Gene3D" id="2.130.10.10">
    <property type="entry name" value="YVTN repeat-like/Quinoprotein amine dehydrogenase"/>
    <property type="match status" value="1"/>
</dbReference>
<dbReference type="PANTHER" id="PTHR10856:SF0">
    <property type="entry name" value="CORONIN"/>
    <property type="match status" value="1"/>
</dbReference>
<evidence type="ECO:0000256" key="4">
    <source>
        <dbReference type="RuleBase" id="RU280818"/>
    </source>
</evidence>
<dbReference type="OMA" id="SNPFKQY"/>
<sequence>MPAEESCPSGSRAASFRHIFGQSPQRTEWFDWGSALGSSIAANPKFIAVAIDGGTGGQIVVGTHDDYGKHGHMGIVQLQDHTGPVTDIKWDHFNDNVLASGSTDCSVKIWHVTDQMKTQCVRTLARHTKRVDQIEWHTTVDNVLLSAGSDSKLFLWDVEANSVIYEISDFSTSCIAFAPNSSVFAATSRQSHRVCIFDARNGNAMKSAILPHDGAMPPKVVFVSAQRLVTFGNSKINRRQFSIYSISSFDSPLATIDIDGASGLLCPIFDPDLNILYVSGKGDSTFRLYELIARSPYVIYLTECQQQAPHTCICTISKRALNLTGAEVMRVYRLNPQSLLIQPLSFIVPKRGDQFHPDLYPPTRGPTPAVSLVEWRAGLDAAPVLLQLRPGQLTTTSKPVRLRGRSGSPKLITSDLNNDMKFRFLSQVTKPDYRSVDEREDCEEIIKLIEVKQKVQECRMNSPKSEEEIEEAADAVAELHHVPSPTESIKDTRPPSQEDVLVRPEELFTPVLIDVEPPAPITEPIEIRQSSTTRSSVRGSLETPPLKAEKLRLSPSPRDRHLSLDRHMQRARSLNPPLRCPGDSRISPRLVPSPLHFDTEPTTPQRRPIDEPIHTGSNPFKQYYRTAETKNGMKGARSDVIRRSDESMLSLATCGTAPIVAAESVDDLDAEVSILNGNLRDDGSGSDTARSFDEGHRLLENTVTMLERQLRRSDNRIQELERLCELQQKDMESLRYEISWKDERIEYLQKTLAEMEDSLPSSSADN</sequence>
<evidence type="ECO:0000256" key="3">
    <source>
        <dbReference type="PROSITE-ProRule" id="PRU00221"/>
    </source>
</evidence>
<evidence type="ECO:0000256" key="6">
    <source>
        <dbReference type="SAM" id="MobiDB-lite"/>
    </source>
</evidence>
<dbReference type="WBParaSite" id="HCON_00025850-00001">
    <property type="protein sequence ID" value="HCON_00025850-00001"/>
    <property type="gene ID" value="HCON_00025850"/>
</dbReference>
<dbReference type="Proteomes" id="UP000025227">
    <property type="component" value="Unplaced"/>
</dbReference>
<dbReference type="SMART" id="SM01166">
    <property type="entry name" value="DUF1899"/>
    <property type="match status" value="1"/>
</dbReference>
<dbReference type="Pfam" id="PF00400">
    <property type="entry name" value="WD40"/>
    <property type="match status" value="2"/>
</dbReference>
<dbReference type="PROSITE" id="PS50082">
    <property type="entry name" value="WD_REPEATS_2"/>
    <property type="match status" value="2"/>
</dbReference>
<reference evidence="9" key="1">
    <citation type="submission" date="2020-12" db="UniProtKB">
        <authorList>
            <consortium name="WormBaseParasite"/>
        </authorList>
    </citation>
    <scope>IDENTIFICATION</scope>
    <source>
        <strain evidence="9">MHco3</strain>
    </source>
</reference>
<dbReference type="InterPro" id="IPR001680">
    <property type="entry name" value="WD40_rpt"/>
</dbReference>
<dbReference type="Pfam" id="PF16300">
    <property type="entry name" value="WD40_4"/>
    <property type="match status" value="1"/>
</dbReference>
<accession>A0A7I5E6A9</accession>
<keyword evidence="1 3" id="KW-0853">WD repeat</keyword>
<feature type="coiled-coil region" evidence="5">
    <location>
        <begin position="696"/>
        <end position="737"/>
    </location>
</feature>
<keyword evidence="8" id="KW-1185">Reference proteome</keyword>
<dbReference type="SMART" id="SM01167">
    <property type="entry name" value="DUF1900"/>
    <property type="match status" value="1"/>
</dbReference>
<dbReference type="SUPFAM" id="SSF101908">
    <property type="entry name" value="Putative isomerase YbhE"/>
    <property type="match status" value="1"/>
</dbReference>
<evidence type="ECO:0000256" key="5">
    <source>
        <dbReference type="SAM" id="Coils"/>
    </source>
</evidence>
<dbReference type="InterPro" id="IPR015505">
    <property type="entry name" value="Coronin"/>
</dbReference>
<feature type="repeat" description="WD" evidence="3">
    <location>
        <begin position="78"/>
        <end position="120"/>
    </location>
</feature>
<dbReference type="PANTHER" id="PTHR10856">
    <property type="entry name" value="CORONIN"/>
    <property type="match status" value="1"/>
</dbReference>
<dbReference type="InterPro" id="IPR015943">
    <property type="entry name" value="WD40/YVTN_repeat-like_dom_sf"/>
</dbReference>
<evidence type="ECO:0000313" key="9">
    <source>
        <dbReference type="WBParaSite" id="HCON_00025850-00001"/>
    </source>
</evidence>
<feature type="repeat" description="WD" evidence="3">
    <location>
        <begin position="124"/>
        <end position="166"/>
    </location>
</feature>
<organism evidence="8 9">
    <name type="scientific">Haemonchus contortus</name>
    <name type="common">Barber pole worm</name>
    <dbReference type="NCBI Taxonomy" id="6289"/>
    <lineage>
        <taxon>Eukaryota</taxon>
        <taxon>Metazoa</taxon>
        <taxon>Ecdysozoa</taxon>
        <taxon>Nematoda</taxon>
        <taxon>Chromadorea</taxon>
        <taxon>Rhabditida</taxon>
        <taxon>Rhabditina</taxon>
        <taxon>Rhabditomorpha</taxon>
        <taxon>Strongyloidea</taxon>
        <taxon>Trichostrongylidae</taxon>
        <taxon>Haemonchus</taxon>
    </lineage>
</organism>
<name>A0A7I5E6A9_HAECO</name>
<evidence type="ECO:0000256" key="2">
    <source>
        <dbReference type="ARBA" id="ARBA00022737"/>
    </source>
</evidence>
<evidence type="ECO:0000313" key="8">
    <source>
        <dbReference type="Proteomes" id="UP000025227"/>
    </source>
</evidence>
<protein>
    <recommendedName>
        <fullName evidence="4">Coronin</fullName>
    </recommendedName>
</protein>
<dbReference type="InterPro" id="IPR015048">
    <property type="entry name" value="DUF1899"/>
</dbReference>
<feature type="domain" description="DUF1899" evidence="7">
    <location>
        <begin position="9"/>
        <end position="68"/>
    </location>
</feature>
<feature type="compositionally biased region" description="Polar residues" evidence="6">
    <location>
        <begin position="528"/>
        <end position="538"/>
    </location>
</feature>